<dbReference type="AlphaFoldDB" id="A0A1F5VVK4"/>
<feature type="signal peptide" evidence="1">
    <location>
        <begin position="1"/>
        <end position="23"/>
    </location>
</feature>
<reference evidence="3 4" key="1">
    <citation type="journal article" date="2016" name="Nat. Commun.">
        <title>Thousands of microbial genomes shed light on interconnected biogeochemical processes in an aquifer system.</title>
        <authorList>
            <person name="Anantharaman K."/>
            <person name="Brown C.T."/>
            <person name="Hug L.A."/>
            <person name="Sharon I."/>
            <person name="Castelle C.J."/>
            <person name="Probst A.J."/>
            <person name="Thomas B.C."/>
            <person name="Singh A."/>
            <person name="Wilkins M.J."/>
            <person name="Karaoz U."/>
            <person name="Brodie E.L."/>
            <person name="Williams K.H."/>
            <person name="Hubbard S.S."/>
            <person name="Banfield J.F."/>
        </authorList>
    </citation>
    <scope>NUCLEOTIDE SEQUENCE [LARGE SCALE GENOMIC DNA]</scope>
</reference>
<dbReference type="Proteomes" id="UP000178943">
    <property type="component" value="Unassembled WGS sequence"/>
</dbReference>
<evidence type="ECO:0000313" key="3">
    <source>
        <dbReference type="EMBL" id="OGF67378.1"/>
    </source>
</evidence>
<dbReference type="InterPro" id="IPR033900">
    <property type="entry name" value="Gram_neg_porin_domain"/>
</dbReference>
<feature type="chain" id="PRO_5009522081" description="Porin domain-containing protein" evidence="1">
    <location>
        <begin position="24"/>
        <end position="357"/>
    </location>
</feature>
<feature type="domain" description="Porin" evidence="2">
    <location>
        <begin position="13"/>
        <end position="337"/>
    </location>
</feature>
<gene>
    <name evidence="3" type="ORF">A2Y62_00425</name>
</gene>
<evidence type="ECO:0000256" key="1">
    <source>
        <dbReference type="SAM" id="SignalP"/>
    </source>
</evidence>
<evidence type="ECO:0000259" key="2">
    <source>
        <dbReference type="Pfam" id="PF13609"/>
    </source>
</evidence>
<sequence>MKRSVYFFCSLLVVIALTTPSLADITLLQSDTHKFIFYGFLKFDAIFQDHAMNSLTAPRYPKPDTPENDFSSTNFTAMNTRFGFKWTGPEIFNGTKINGHFEFDLFDGSSRNQMQVRSRLAFLELRGTHYSIIAGQHWDVFAAGLPLSLLTNGFYWQTGNVGFRRAQIRYTRFFGSSEFAFALSDPTTDAGILSKMPIMQARFSTKIKENANIGISFAYGKEKIGEDNQDEKGVSADFKFPFSGKFTIMGEVTYGQNLKVFLSRASIGQNVLGGWLELVYSSKKIDCYIGFAAELLTDDEHVAASELKDSNAVFFTLIHKLGKGVSYGIEFTRFSGDYKDLGSSSANQLNFAMQYSF</sequence>
<proteinExistence type="predicted"/>
<name>A0A1F5VVK4_9BACT</name>
<dbReference type="EMBL" id="MFGW01000058">
    <property type="protein sequence ID" value="OGF67378.1"/>
    <property type="molecule type" value="Genomic_DNA"/>
</dbReference>
<dbReference type="InterPro" id="IPR023614">
    <property type="entry name" value="Porin_dom_sf"/>
</dbReference>
<protein>
    <recommendedName>
        <fullName evidence="2">Porin domain-containing protein</fullName>
    </recommendedName>
</protein>
<dbReference type="Gene3D" id="2.40.160.10">
    <property type="entry name" value="Porin"/>
    <property type="match status" value="1"/>
</dbReference>
<dbReference type="GO" id="GO:0015288">
    <property type="term" value="F:porin activity"/>
    <property type="evidence" value="ECO:0007669"/>
    <property type="project" value="InterPro"/>
</dbReference>
<keyword evidence="1" id="KW-0732">Signal</keyword>
<dbReference type="SUPFAM" id="SSF56935">
    <property type="entry name" value="Porins"/>
    <property type="match status" value="1"/>
</dbReference>
<dbReference type="GO" id="GO:0016020">
    <property type="term" value="C:membrane"/>
    <property type="evidence" value="ECO:0007669"/>
    <property type="project" value="InterPro"/>
</dbReference>
<dbReference type="Pfam" id="PF13609">
    <property type="entry name" value="Porin_4"/>
    <property type="match status" value="1"/>
</dbReference>
<comment type="caution">
    <text evidence="3">The sequence shown here is derived from an EMBL/GenBank/DDBJ whole genome shotgun (WGS) entry which is preliminary data.</text>
</comment>
<evidence type="ECO:0000313" key="4">
    <source>
        <dbReference type="Proteomes" id="UP000178943"/>
    </source>
</evidence>
<accession>A0A1F5VVK4</accession>
<organism evidence="3 4">
    <name type="scientific">Candidatus Fischerbacteria bacterium RBG_13_37_8</name>
    <dbReference type="NCBI Taxonomy" id="1817863"/>
    <lineage>
        <taxon>Bacteria</taxon>
        <taxon>Candidatus Fischeribacteriota</taxon>
    </lineage>
</organism>